<sequence>MVPRTTRRSIVALGAGGLALSLALTGCSAGDSDSDGGAVELSFLVDNGESTVATAEALAEAFTEENPDITITVETRPQGADGDNVVKTRLATGEMADLFQYNSGSLLQALNPDQTLVNIADEAYVDKLDENFVKSVATENGVYGVPMGQSMAGAMLYNKDIYADLGLEIPESWDEFIANSEAIKEAGVAAPIVQTYGDTWTSQLFVLGDFNNVLAENPDWAEEYTNNEAKYVDQPAFAGFEHLQEAFDAGLFNEDFASATYADGVSMVATGEGAHYPMLTFAASQLATTNPEAADTVGSFPIPGDDASTFGLTVWMPTYTVFVPQSTEGAKLDAANQFLEFLTTPEACDIEAAANAPQGPFVVEGCELPDDVPAMVSDLQQYFDEGKTNLALEFLSPIKGPALEQITVAVGSGITSAADGAAQYDEDVKKQAQQLGIEGW</sequence>
<dbReference type="AlphaFoldDB" id="A0A4Q2JM46"/>
<keyword evidence="8" id="KW-1185">Reference proteome</keyword>
<evidence type="ECO:0000313" key="7">
    <source>
        <dbReference type="EMBL" id="RXZ47190.1"/>
    </source>
</evidence>
<evidence type="ECO:0000256" key="3">
    <source>
        <dbReference type="ARBA" id="ARBA00023136"/>
    </source>
</evidence>
<feature type="signal peptide" evidence="6">
    <location>
        <begin position="1"/>
        <end position="29"/>
    </location>
</feature>
<dbReference type="InterPro" id="IPR050490">
    <property type="entry name" value="Bact_solute-bd_prot1"/>
</dbReference>
<protein>
    <submittedName>
        <fullName evidence="7">Extracellular solute-binding protein</fullName>
    </submittedName>
</protein>
<keyword evidence="5" id="KW-0449">Lipoprotein</keyword>
<dbReference type="Gene3D" id="3.40.190.10">
    <property type="entry name" value="Periplasmic binding protein-like II"/>
    <property type="match status" value="2"/>
</dbReference>
<reference evidence="7 8" key="1">
    <citation type="submission" date="2019-01" db="EMBL/GenBank/DDBJ databases">
        <authorList>
            <person name="Li J."/>
        </authorList>
    </citation>
    <scope>NUCLEOTIDE SEQUENCE [LARGE SCALE GENOMIC DNA]</scope>
    <source>
        <strain evidence="7 8">CGMCC 4.7180</strain>
    </source>
</reference>
<keyword evidence="4" id="KW-0564">Palmitate</keyword>
<dbReference type="PROSITE" id="PS51257">
    <property type="entry name" value="PROKAR_LIPOPROTEIN"/>
    <property type="match status" value="1"/>
</dbReference>
<keyword evidence="1" id="KW-1003">Cell membrane</keyword>
<dbReference type="Proteomes" id="UP000292881">
    <property type="component" value="Unassembled WGS sequence"/>
</dbReference>
<dbReference type="PANTHER" id="PTHR43649:SF33">
    <property type="entry name" value="POLYGALACTURONAN_RHAMNOGALACTURONAN-BINDING PROTEIN YTCQ"/>
    <property type="match status" value="1"/>
</dbReference>
<organism evidence="7 8">
    <name type="scientific">Agromyces binzhouensis</name>
    <dbReference type="NCBI Taxonomy" id="1817495"/>
    <lineage>
        <taxon>Bacteria</taxon>
        <taxon>Bacillati</taxon>
        <taxon>Actinomycetota</taxon>
        <taxon>Actinomycetes</taxon>
        <taxon>Micrococcales</taxon>
        <taxon>Microbacteriaceae</taxon>
        <taxon>Agromyces</taxon>
    </lineage>
</organism>
<dbReference type="OrthoDB" id="2509690at2"/>
<comment type="caution">
    <text evidence="7">The sequence shown here is derived from an EMBL/GenBank/DDBJ whole genome shotgun (WGS) entry which is preliminary data.</text>
</comment>
<evidence type="ECO:0000256" key="4">
    <source>
        <dbReference type="ARBA" id="ARBA00023139"/>
    </source>
</evidence>
<evidence type="ECO:0000256" key="6">
    <source>
        <dbReference type="SAM" id="SignalP"/>
    </source>
</evidence>
<evidence type="ECO:0000313" key="8">
    <source>
        <dbReference type="Proteomes" id="UP000292881"/>
    </source>
</evidence>
<dbReference type="PANTHER" id="PTHR43649">
    <property type="entry name" value="ARABINOSE-BINDING PROTEIN-RELATED"/>
    <property type="match status" value="1"/>
</dbReference>
<dbReference type="SUPFAM" id="SSF53850">
    <property type="entry name" value="Periplasmic binding protein-like II"/>
    <property type="match status" value="1"/>
</dbReference>
<evidence type="ECO:0000256" key="5">
    <source>
        <dbReference type="ARBA" id="ARBA00023288"/>
    </source>
</evidence>
<gene>
    <name evidence="7" type="ORF">ESO86_08905</name>
</gene>
<proteinExistence type="predicted"/>
<keyword evidence="3" id="KW-0472">Membrane</keyword>
<dbReference type="InterPro" id="IPR006059">
    <property type="entry name" value="SBP"/>
</dbReference>
<dbReference type="EMBL" id="SDPL01000147">
    <property type="protein sequence ID" value="RXZ47190.1"/>
    <property type="molecule type" value="Genomic_DNA"/>
</dbReference>
<keyword evidence="2 6" id="KW-0732">Signal</keyword>
<feature type="chain" id="PRO_5020918587" evidence="6">
    <location>
        <begin position="30"/>
        <end position="440"/>
    </location>
</feature>
<evidence type="ECO:0000256" key="1">
    <source>
        <dbReference type="ARBA" id="ARBA00022475"/>
    </source>
</evidence>
<name>A0A4Q2JM46_9MICO</name>
<dbReference type="Pfam" id="PF01547">
    <property type="entry name" value="SBP_bac_1"/>
    <property type="match status" value="1"/>
</dbReference>
<accession>A0A4Q2JM46</accession>
<evidence type="ECO:0000256" key="2">
    <source>
        <dbReference type="ARBA" id="ARBA00022729"/>
    </source>
</evidence>